<dbReference type="Proteomes" id="UP001203284">
    <property type="component" value="Unassembled WGS sequence"/>
</dbReference>
<name>A0ABT0DG97_9HYPH</name>
<evidence type="ECO:0000313" key="2">
    <source>
        <dbReference type="EMBL" id="MCK0198980.1"/>
    </source>
</evidence>
<feature type="compositionally biased region" description="Basic residues" evidence="1">
    <location>
        <begin position="22"/>
        <end position="32"/>
    </location>
</feature>
<organism evidence="2 3">
    <name type="scientific">Ancylobacter crimeensis</name>
    <dbReference type="NCBI Taxonomy" id="2579147"/>
    <lineage>
        <taxon>Bacteria</taxon>
        <taxon>Pseudomonadati</taxon>
        <taxon>Pseudomonadota</taxon>
        <taxon>Alphaproteobacteria</taxon>
        <taxon>Hyphomicrobiales</taxon>
        <taxon>Xanthobacteraceae</taxon>
        <taxon>Ancylobacter</taxon>
    </lineage>
</organism>
<reference evidence="2 3" key="1">
    <citation type="submission" date="2022-04" db="EMBL/GenBank/DDBJ databases">
        <authorList>
            <person name="Grouzdev D.S."/>
            <person name="Pantiukh K.S."/>
            <person name="Krutkina M.S."/>
        </authorList>
    </citation>
    <scope>NUCLEOTIDE SEQUENCE [LARGE SCALE GENOMIC DNA]</scope>
    <source>
        <strain evidence="2 3">6x-1</strain>
    </source>
</reference>
<accession>A0ABT0DG97</accession>
<keyword evidence="3" id="KW-1185">Reference proteome</keyword>
<dbReference type="RefSeq" id="WP_247030883.1">
    <property type="nucleotide sequence ID" value="NZ_JALKCH010000017.1"/>
</dbReference>
<proteinExistence type="predicted"/>
<feature type="region of interest" description="Disordered" evidence="1">
    <location>
        <begin position="18"/>
        <end position="37"/>
    </location>
</feature>
<dbReference type="EMBL" id="JALKCH010000017">
    <property type="protein sequence ID" value="MCK0198980.1"/>
    <property type="molecule type" value="Genomic_DNA"/>
</dbReference>
<comment type="caution">
    <text evidence="2">The sequence shown here is derived from an EMBL/GenBank/DDBJ whole genome shotgun (WGS) entry which is preliminary data.</text>
</comment>
<evidence type="ECO:0000256" key="1">
    <source>
        <dbReference type="SAM" id="MobiDB-lite"/>
    </source>
</evidence>
<gene>
    <name evidence="2" type="ORF">MWN34_18945</name>
</gene>
<protein>
    <submittedName>
        <fullName evidence="2">Uncharacterized protein</fullName>
    </submittedName>
</protein>
<sequence>MLSITPATRVLLRSAQEAANSKVRRKQQRAKSARQLNADRASHLADLTAKILRTGQPTNFAFEGACLTGIRASLCLDGWTWPDAHDAARTVVGVALKQIGAIRPTWNQGQPEYLDLTELEGEVHCRRCRRKIDEERGSHGGRRVRFCSKMCSNAARKDKERFSGEAVSRSEYLAACAERSAKLKEERVIDCENCGTIFAMDYRSQKYCTKKCFSESKTKHQEKPCDHCGSIFKPKKNPYGVAKYCSRECAAANRPKKVRQALQCLTCSTVFYPPYPSQKRRYCSPGCNPYAPTFGRRPPVCEPIRDGSAEDTP</sequence>
<evidence type="ECO:0000313" key="3">
    <source>
        <dbReference type="Proteomes" id="UP001203284"/>
    </source>
</evidence>